<dbReference type="Pfam" id="PF00646">
    <property type="entry name" value="F-box"/>
    <property type="match status" value="1"/>
</dbReference>
<name>A0ABD1BVB7_CARAN</name>
<dbReference type="InterPro" id="IPR001810">
    <property type="entry name" value="F-box_dom"/>
</dbReference>
<dbReference type="InterPro" id="IPR036047">
    <property type="entry name" value="F-box-like_dom_sf"/>
</dbReference>
<gene>
    <name evidence="2" type="ORF">V5N11_024895</name>
</gene>
<dbReference type="AlphaFoldDB" id="A0ABD1BVB7"/>
<reference evidence="2 3" key="1">
    <citation type="submission" date="2024-04" db="EMBL/GenBank/DDBJ databases">
        <title>Genome assembly C_amara_ONT_v2.</title>
        <authorList>
            <person name="Yant L."/>
            <person name="Moore C."/>
            <person name="Slenker M."/>
        </authorList>
    </citation>
    <scope>NUCLEOTIDE SEQUENCE [LARGE SCALE GENOMIC DNA]</scope>
    <source>
        <tissue evidence="2">Leaf</tissue>
    </source>
</reference>
<proteinExistence type="predicted"/>
<dbReference type="Gene3D" id="1.20.1280.50">
    <property type="match status" value="1"/>
</dbReference>
<organism evidence="2 3">
    <name type="scientific">Cardamine amara subsp. amara</name>
    <dbReference type="NCBI Taxonomy" id="228776"/>
    <lineage>
        <taxon>Eukaryota</taxon>
        <taxon>Viridiplantae</taxon>
        <taxon>Streptophyta</taxon>
        <taxon>Embryophyta</taxon>
        <taxon>Tracheophyta</taxon>
        <taxon>Spermatophyta</taxon>
        <taxon>Magnoliopsida</taxon>
        <taxon>eudicotyledons</taxon>
        <taxon>Gunneridae</taxon>
        <taxon>Pentapetalae</taxon>
        <taxon>rosids</taxon>
        <taxon>malvids</taxon>
        <taxon>Brassicales</taxon>
        <taxon>Brassicaceae</taxon>
        <taxon>Cardamineae</taxon>
        <taxon>Cardamine</taxon>
    </lineage>
</organism>
<sequence length="497" mass="57291">MVRTSLNTCLDKKMLKKPKGFSPSSLLRFSPNLSHKQKLESDFVALCEFLGLVRTSLNTCLYTRKTKKPRVLEKEDSLSNLPNDLLCLILSKLSTKDSVCTSVLSKRWRNLWLQVPVLNLDFDDFGPDEFDFLQFLDRFLQSNSELNIERFNLIYDVDDHFQDDFLWRINQVIKRRVCHLTVLNQLNVEEEDLVSMPLSLYTCATLVSLTLYCVAMDDDILRGNPAEKLVSLPCLKTMYLEGVIFDGSSILTTLISRCFVLEDLTLIIHLVDYLEKVNVCSQSLKSFKFHSLRREFEDDDSDAEIYDPENLFNSPDIVINAPRLEYMSISGYQPKSFEILSVGPFAKLNVDVWFYLKNNDTMIHNFLIGISTVCEMIISARSLKFIHKYSKMKPMEPLPQFSNLSRLDASLLESSWEFLPTFLGCCLKLRSLSMELDRLPEIEEIELSPVPQCVLSSLEFVKLKTATIADTPRKRELVRRFLMKNCAVLKKLILSEP</sequence>
<dbReference type="CDD" id="cd22160">
    <property type="entry name" value="F-box_AtFBL13-like"/>
    <property type="match status" value="1"/>
</dbReference>
<protein>
    <submittedName>
        <fullName evidence="2">F-box/FBD/LRR-repeat protein</fullName>
    </submittedName>
</protein>
<dbReference type="InterPro" id="IPR053781">
    <property type="entry name" value="F-box_AtFBL13-like"/>
</dbReference>
<dbReference type="EMBL" id="JBANAX010000138">
    <property type="protein sequence ID" value="KAL1221065.1"/>
    <property type="molecule type" value="Genomic_DNA"/>
</dbReference>
<accession>A0ABD1BVB7</accession>
<feature type="domain" description="F-box" evidence="1">
    <location>
        <begin position="75"/>
        <end position="125"/>
    </location>
</feature>
<dbReference type="PANTHER" id="PTHR31900">
    <property type="entry name" value="F-BOX/RNI SUPERFAMILY PROTEIN-RELATED"/>
    <property type="match status" value="1"/>
</dbReference>
<dbReference type="InterPro" id="IPR050232">
    <property type="entry name" value="FBL13/AtMIF1-like"/>
</dbReference>
<dbReference type="PANTHER" id="PTHR31900:SF25">
    <property type="entry name" value="FBD DOMAIN-CONTAINING PROTEIN"/>
    <property type="match status" value="1"/>
</dbReference>
<dbReference type="Proteomes" id="UP001558713">
    <property type="component" value="Unassembled WGS sequence"/>
</dbReference>
<dbReference type="InterPro" id="IPR055411">
    <property type="entry name" value="LRR_FXL15/At3g58940/PEG3-like"/>
</dbReference>
<keyword evidence="3" id="KW-1185">Reference proteome</keyword>
<dbReference type="Pfam" id="PF24758">
    <property type="entry name" value="LRR_At5g56370"/>
    <property type="match status" value="1"/>
</dbReference>
<dbReference type="Pfam" id="PF08387">
    <property type="entry name" value="FBD"/>
    <property type="match status" value="1"/>
</dbReference>
<evidence type="ECO:0000313" key="3">
    <source>
        <dbReference type="Proteomes" id="UP001558713"/>
    </source>
</evidence>
<dbReference type="SMART" id="SM00256">
    <property type="entry name" value="FBOX"/>
    <property type="match status" value="1"/>
</dbReference>
<evidence type="ECO:0000259" key="1">
    <source>
        <dbReference type="PROSITE" id="PS50181"/>
    </source>
</evidence>
<evidence type="ECO:0000313" key="2">
    <source>
        <dbReference type="EMBL" id="KAL1221065.1"/>
    </source>
</evidence>
<dbReference type="SUPFAM" id="SSF81383">
    <property type="entry name" value="F-box domain"/>
    <property type="match status" value="1"/>
</dbReference>
<dbReference type="PROSITE" id="PS50181">
    <property type="entry name" value="FBOX"/>
    <property type="match status" value="1"/>
</dbReference>
<comment type="caution">
    <text evidence="2">The sequence shown here is derived from an EMBL/GenBank/DDBJ whole genome shotgun (WGS) entry which is preliminary data.</text>
</comment>
<dbReference type="InterPro" id="IPR006566">
    <property type="entry name" value="FBD"/>
</dbReference>